<gene>
    <name evidence="1" type="ORF">EV702DRAFT_1241034</name>
</gene>
<evidence type="ECO:0000313" key="1">
    <source>
        <dbReference type="EMBL" id="KAG1774382.1"/>
    </source>
</evidence>
<dbReference type="OrthoDB" id="3252786at2759"/>
<name>A0A9P6ZPM9_9AGAM</name>
<keyword evidence="2" id="KW-1185">Reference proteome</keyword>
<organism evidence="1 2">
    <name type="scientific">Suillus placidus</name>
    <dbReference type="NCBI Taxonomy" id="48579"/>
    <lineage>
        <taxon>Eukaryota</taxon>
        <taxon>Fungi</taxon>
        <taxon>Dikarya</taxon>
        <taxon>Basidiomycota</taxon>
        <taxon>Agaricomycotina</taxon>
        <taxon>Agaricomycetes</taxon>
        <taxon>Agaricomycetidae</taxon>
        <taxon>Boletales</taxon>
        <taxon>Suillineae</taxon>
        <taxon>Suillaceae</taxon>
        <taxon>Suillus</taxon>
    </lineage>
</organism>
<accession>A0A9P6ZPM9</accession>
<protein>
    <submittedName>
        <fullName evidence="1">Uncharacterized protein</fullName>
    </submittedName>
</protein>
<evidence type="ECO:0000313" key="2">
    <source>
        <dbReference type="Proteomes" id="UP000714275"/>
    </source>
</evidence>
<reference evidence="1" key="1">
    <citation type="journal article" date="2020" name="New Phytol.">
        <title>Comparative genomics reveals dynamic genome evolution in host specialist ectomycorrhizal fungi.</title>
        <authorList>
            <person name="Lofgren L.A."/>
            <person name="Nguyen N.H."/>
            <person name="Vilgalys R."/>
            <person name="Ruytinx J."/>
            <person name="Liao H.L."/>
            <person name="Branco S."/>
            <person name="Kuo A."/>
            <person name="LaButti K."/>
            <person name="Lipzen A."/>
            <person name="Andreopoulos W."/>
            <person name="Pangilinan J."/>
            <person name="Riley R."/>
            <person name="Hundley H."/>
            <person name="Na H."/>
            <person name="Barry K."/>
            <person name="Grigoriev I.V."/>
            <person name="Stajich J.E."/>
            <person name="Kennedy P.G."/>
        </authorList>
    </citation>
    <scope>NUCLEOTIDE SEQUENCE</scope>
    <source>
        <strain evidence="1">DOB743</strain>
    </source>
</reference>
<dbReference type="EMBL" id="JABBWD010000042">
    <property type="protein sequence ID" value="KAG1774382.1"/>
    <property type="molecule type" value="Genomic_DNA"/>
</dbReference>
<proteinExistence type="predicted"/>
<sequence>MFRLIILVFRRRTTLHGILPYSVLERLLTALSITMQTNLRDLTHSLKSAGSGLVYLLANVPCLLSDEEDIGVTSCIKLISLLVCGLILVLQLCHLQLESSALPRDPQDHHRAHFIWPDRRQRIWLERYIHPTVLRARLYSLELALNCYLGNSTKLRSLLQPYINQISSFSIRCHLIYDDPEPLLKDLPALQELIVVGHLRTKRRFSQLLPTLSSVKIRELDLLLSCKPVCANLTNVEIPISCPDQALRLLRLCPNLCSLAIRAKFDQTVIFKPLVHIKIQELRIIVAQSSSPIDIYDSIPNPLPGLLDAFSLPNLRTLEIRGVPWPHGEFKSFLTRSNCPLETVILGAELKIRRRQRAECVALIPSLQIIVSQSEAF</sequence>
<dbReference type="Proteomes" id="UP000714275">
    <property type="component" value="Unassembled WGS sequence"/>
</dbReference>
<comment type="caution">
    <text evidence="1">The sequence shown here is derived from an EMBL/GenBank/DDBJ whole genome shotgun (WGS) entry which is preliminary data.</text>
</comment>
<dbReference type="AlphaFoldDB" id="A0A9P6ZPM9"/>